<evidence type="ECO:0000313" key="4">
    <source>
        <dbReference type="Proteomes" id="UP000215459"/>
    </source>
</evidence>
<dbReference type="Pfam" id="PF00589">
    <property type="entry name" value="Phage_integrase"/>
    <property type="match status" value="1"/>
</dbReference>
<name>A0A235B8B5_9BACL</name>
<evidence type="ECO:0000256" key="1">
    <source>
        <dbReference type="ARBA" id="ARBA00023172"/>
    </source>
</evidence>
<keyword evidence="4" id="KW-1185">Reference proteome</keyword>
<evidence type="ECO:0000313" key="3">
    <source>
        <dbReference type="EMBL" id="OYD08534.1"/>
    </source>
</evidence>
<keyword evidence="1" id="KW-0233">DNA recombination</keyword>
<dbReference type="PANTHER" id="PTHR30349">
    <property type="entry name" value="PHAGE INTEGRASE-RELATED"/>
    <property type="match status" value="1"/>
</dbReference>
<comment type="caution">
    <text evidence="3">The sequence shown here is derived from an EMBL/GenBank/DDBJ whole genome shotgun (WGS) entry which is preliminary data.</text>
</comment>
<dbReference type="InterPro" id="IPR002104">
    <property type="entry name" value="Integrase_catalytic"/>
</dbReference>
<dbReference type="GO" id="GO:0003677">
    <property type="term" value="F:DNA binding"/>
    <property type="evidence" value="ECO:0007669"/>
    <property type="project" value="InterPro"/>
</dbReference>
<dbReference type="InterPro" id="IPR013762">
    <property type="entry name" value="Integrase-like_cat_sf"/>
</dbReference>
<accession>A0A235B8B5</accession>
<protein>
    <submittedName>
        <fullName evidence="3">Site-specific integrase</fullName>
    </submittedName>
</protein>
<proteinExistence type="predicted"/>
<reference evidence="3 4" key="1">
    <citation type="submission" date="2017-07" db="EMBL/GenBank/DDBJ databases">
        <title>The genome sequence of Paludifilum halophilum highlights mechanisms for microbial adaptation to high salt environemnts.</title>
        <authorList>
            <person name="Belbahri L."/>
        </authorList>
    </citation>
    <scope>NUCLEOTIDE SEQUENCE [LARGE SCALE GENOMIC DNA]</scope>
    <source>
        <strain evidence="3 4">DSM 102817</strain>
    </source>
</reference>
<feature type="domain" description="Tyr recombinase" evidence="2">
    <location>
        <begin position="3"/>
        <end position="175"/>
    </location>
</feature>
<dbReference type="RefSeq" id="WP_094263839.1">
    <property type="nucleotide sequence ID" value="NZ_NOWF01000003.1"/>
</dbReference>
<dbReference type="OrthoDB" id="9788852at2"/>
<dbReference type="InterPro" id="IPR011010">
    <property type="entry name" value="DNA_brk_join_enz"/>
</dbReference>
<organism evidence="3 4">
    <name type="scientific">Paludifilum halophilum</name>
    <dbReference type="NCBI Taxonomy" id="1642702"/>
    <lineage>
        <taxon>Bacteria</taxon>
        <taxon>Bacillati</taxon>
        <taxon>Bacillota</taxon>
        <taxon>Bacilli</taxon>
        <taxon>Bacillales</taxon>
        <taxon>Thermoactinomycetaceae</taxon>
        <taxon>Paludifilum</taxon>
    </lineage>
</organism>
<sequence length="179" mass="20290">MNVVQPIRSKRKITAMKNALSPRDRLLFVIGVNSALRVSDLLSLKVKDVRGRDFITLNEKKTRKAKRFKINASIKREVNRYLASGDFGDDEYLFRSPRANKPISRVAAWKNLNKAAAAVGLEEVGTHTLRKTFGYWAHKSGVPITVIQKAFNHTHPAITQRYLGITQDDVDDVYDLVQL</sequence>
<dbReference type="SUPFAM" id="SSF56349">
    <property type="entry name" value="DNA breaking-rejoining enzymes"/>
    <property type="match status" value="1"/>
</dbReference>
<gene>
    <name evidence="3" type="ORF">CHM34_06825</name>
</gene>
<dbReference type="Gene3D" id="1.10.443.10">
    <property type="entry name" value="Intergrase catalytic core"/>
    <property type="match status" value="1"/>
</dbReference>
<dbReference type="AlphaFoldDB" id="A0A235B8B5"/>
<dbReference type="InterPro" id="IPR050090">
    <property type="entry name" value="Tyrosine_recombinase_XerCD"/>
</dbReference>
<dbReference type="CDD" id="cd01192">
    <property type="entry name" value="INT_C_like_3"/>
    <property type="match status" value="1"/>
</dbReference>
<dbReference type="PANTHER" id="PTHR30349:SF82">
    <property type="entry name" value="INTEGRASE_RECOMBINASE YOEC-RELATED"/>
    <property type="match status" value="1"/>
</dbReference>
<dbReference type="GO" id="GO:0006310">
    <property type="term" value="P:DNA recombination"/>
    <property type="evidence" value="ECO:0007669"/>
    <property type="project" value="UniProtKB-KW"/>
</dbReference>
<dbReference type="PROSITE" id="PS51898">
    <property type="entry name" value="TYR_RECOMBINASE"/>
    <property type="match status" value="1"/>
</dbReference>
<dbReference type="EMBL" id="NOWF01000003">
    <property type="protein sequence ID" value="OYD08534.1"/>
    <property type="molecule type" value="Genomic_DNA"/>
</dbReference>
<dbReference type="Proteomes" id="UP000215459">
    <property type="component" value="Unassembled WGS sequence"/>
</dbReference>
<evidence type="ECO:0000259" key="2">
    <source>
        <dbReference type="PROSITE" id="PS51898"/>
    </source>
</evidence>
<dbReference type="GO" id="GO:0015074">
    <property type="term" value="P:DNA integration"/>
    <property type="evidence" value="ECO:0007669"/>
    <property type="project" value="InterPro"/>
</dbReference>